<dbReference type="InterPro" id="IPR036271">
    <property type="entry name" value="Tet_transcr_reg_TetR-rel_C_sf"/>
</dbReference>
<gene>
    <name evidence="1" type="ORF">ACIBG2_06720</name>
</gene>
<evidence type="ECO:0000313" key="1">
    <source>
        <dbReference type="EMBL" id="MFI6497055.1"/>
    </source>
</evidence>
<name>A0ABW7YMC6_9ACTN</name>
<evidence type="ECO:0000313" key="2">
    <source>
        <dbReference type="Proteomes" id="UP001612741"/>
    </source>
</evidence>
<dbReference type="EMBL" id="JBITGY010000002">
    <property type="protein sequence ID" value="MFI6497055.1"/>
    <property type="molecule type" value="Genomic_DNA"/>
</dbReference>
<dbReference type="SUPFAM" id="SSF48498">
    <property type="entry name" value="Tetracyclin repressor-like, C-terminal domain"/>
    <property type="match status" value="1"/>
</dbReference>
<dbReference type="Proteomes" id="UP001612741">
    <property type="component" value="Unassembled WGS sequence"/>
</dbReference>
<comment type="caution">
    <text evidence="1">The sequence shown here is derived from an EMBL/GenBank/DDBJ whole genome shotgun (WGS) entry which is preliminary data.</text>
</comment>
<proteinExistence type="predicted"/>
<dbReference type="RefSeq" id="WP_397079643.1">
    <property type="nucleotide sequence ID" value="NZ_JBITGY010000002.1"/>
</dbReference>
<accession>A0ABW7YMC6</accession>
<reference evidence="1 2" key="1">
    <citation type="submission" date="2024-10" db="EMBL/GenBank/DDBJ databases">
        <title>The Natural Products Discovery Center: Release of the First 8490 Sequenced Strains for Exploring Actinobacteria Biosynthetic Diversity.</title>
        <authorList>
            <person name="Kalkreuter E."/>
            <person name="Kautsar S.A."/>
            <person name="Yang D."/>
            <person name="Bader C.D."/>
            <person name="Teijaro C.N."/>
            <person name="Fluegel L."/>
            <person name="Davis C.M."/>
            <person name="Simpson J.R."/>
            <person name="Lauterbach L."/>
            <person name="Steele A.D."/>
            <person name="Gui C."/>
            <person name="Meng S."/>
            <person name="Li G."/>
            <person name="Viehrig K."/>
            <person name="Ye F."/>
            <person name="Su P."/>
            <person name="Kiefer A.F."/>
            <person name="Nichols A."/>
            <person name="Cepeda A.J."/>
            <person name="Yan W."/>
            <person name="Fan B."/>
            <person name="Jiang Y."/>
            <person name="Adhikari A."/>
            <person name="Zheng C.-J."/>
            <person name="Schuster L."/>
            <person name="Cowan T.M."/>
            <person name="Smanski M.J."/>
            <person name="Chevrette M.G."/>
            <person name="De Carvalho L.P.S."/>
            <person name="Shen B."/>
        </authorList>
    </citation>
    <scope>NUCLEOTIDE SEQUENCE [LARGE SCALE GENOMIC DNA]</scope>
    <source>
        <strain evidence="1 2">NPDC050545</strain>
    </source>
</reference>
<sequence length="100" mass="11399">MADWASTDPDSFRLLFHQAAREPQFRQDVDDLRGEMAQEVRRSLAEVIDDLLWARWAAQLSLTVTIEAIMAWLDIGRPEPGKAHARIERAVDAALRSARE</sequence>
<protein>
    <recommendedName>
        <fullName evidence="3">MftR C-terminal domain-containing protein</fullName>
    </recommendedName>
</protein>
<evidence type="ECO:0008006" key="3">
    <source>
        <dbReference type="Google" id="ProtNLM"/>
    </source>
</evidence>
<organism evidence="1 2">
    <name type="scientific">Nonomuraea typhae</name>
    <dbReference type="NCBI Taxonomy" id="2603600"/>
    <lineage>
        <taxon>Bacteria</taxon>
        <taxon>Bacillati</taxon>
        <taxon>Actinomycetota</taxon>
        <taxon>Actinomycetes</taxon>
        <taxon>Streptosporangiales</taxon>
        <taxon>Streptosporangiaceae</taxon>
        <taxon>Nonomuraea</taxon>
    </lineage>
</organism>
<keyword evidence="2" id="KW-1185">Reference proteome</keyword>